<dbReference type="InterPro" id="IPR007813">
    <property type="entry name" value="PilN"/>
</dbReference>
<keyword evidence="3" id="KW-1185">Reference proteome</keyword>
<dbReference type="AlphaFoldDB" id="A0A1B4XD15"/>
<dbReference type="Proteomes" id="UP000243180">
    <property type="component" value="Chromosome"/>
</dbReference>
<organism evidence="2 3">
    <name type="scientific">Sulfuricaulis limicola</name>
    <dbReference type="NCBI Taxonomy" id="1620215"/>
    <lineage>
        <taxon>Bacteria</taxon>
        <taxon>Pseudomonadati</taxon>
        <taxon>Pseudomonadota</taxon>
        <taxon>Gammaproteobacteria</taxon>
        <taxon>Acidiferrobacterales</taxon>
        <taxon>Acidiferrobacteraceae</taxon>
        <taxon>Sulfuricaulis</taxon>
    </lineage>
</organism>
<proteinExistence type="predicted"/>
<evidence type="ECO:0000313" key="3">
    <source>
        <dbReference type="Proteomes" id="UP000243180"/>
    </source>
</evidence>
<protein>
    <recommendedName>
        <fullName evidence="4">MSHA biogenesis protein MshI</fullName>
    </recommendedName>
</protein>
<dbReference type="KEGG" id="slim:SCL_0392"/>
<dbReference type="RefSeq" id="WP_172425882.1">
    <property type="nucleotide sequence ID" value="NZ_AP014879.1"/>
</dbReference>
<keyword evidence="1" id="KW-0812">Transmembrane</keyword>
<evidence type="ECO:0008006" key="4">
    <source>
        <dbReference type="Google" id="ProtNLM"/>
    </source>
</evidence>
<dbReference type="Pfam" id="PF05137">
    <property type="entry name" value="PilN"/>
    <property type="match status" value="1"/>
</dbReference>
<reference evidence="2 3" key="1">
    <citation type="submission" date="2015-05" db="EMBL/GenBank/DDBJ databases">
        <title>Complete genome sequence of a sulfur-oxidizing gammaproteobacterium strain HA5.</title>
        <authorList>
            <person name="Miura A."/>
            <person name="Kojima H."/>
            <person name="Fukui M."/>
        </authorList>
    </citation>
    <scope>NUCLEOTIDE SEQUENCE [LARGE SCALE GENOMIC DNA]</scope>
    <source>
        <strain evidence="2 3">HA5</strain>
    </source>
</reference>
<accession>A0A1B4XD15</accession>
<name>A0A1B4XD15_9GAMM</name>
<feature type="transmembrane region" description="Helical" evidence="1">
    <location>
        <begin position="21"/>
        <end position="44"/>
    </location>
</feature>
<sequence>MSQQINLYQPIFRKEEKKFSAVAMLQSVGLVAIGVAALYAFMWWQTGALKSELRRAEQSHVEASKRLADAAARFGQRKGPSSLDTEISRLEGEIVAKQQLQEILQRGVFSNTSGFSDYFASFARQLVPGVWLTGFDITGAGEEMSLAGRTTNPELVPRYMQKLSSEKSLSGIEFRTFQMSRPEPDAKNPETVFVEFQAKTAANPG</sequence>
<dbReference type="InParanoid" id="A0A1B4XD15"/>
<evidence type="ECO:0000256" key="1">
    <source>
        <dbReference type="SAM" id="Phobius"/>
    </source>
</evidence>
<evidence type="ECO:0000313" key="2">
    <source>
        <dbReference type="EMBL" id="BAV32714.1"/>
    </source>
</evidence>
<keyword evidence="1" id="KW-1133">Transmembrane helix</keyword>
<gene>
    <name evidence="2" type="ORF">SCL_0392</name>
</gene>
<keyword evidence="1" id="KW-0472">Membrane</keyword>
<dbReference type="EMBL" id="AP014879">
    <property type="protein sequence ID" value="BAV32714.1"/>
    <property type="molecule type" value="Genomic_DNA"/>
</dbReference>